<protein>
    <submittedName>
        <fullName evidence="2">Uncharacterized protein</fullName>
    </submittedName>
</protein>
<feature type="region of interest" description="Disordered" evidence="1">
    <location>
        <begin position="353"/>
        <end position="375"/>
    </location>
</feature>
<dbReference type="GeneID" id="14495778"/>
<feature type="compositionally biased region" description="Basic residues" evidence="1">
    <location>
        <begin position="353"/>
        <end position="368"/>
    </location>
</feature>
<accession>I2H2Z0</accession>
<feature type="region of interest" description="Disordered" evidence="1">
    <location>
        <begin position="1"/>
        <end position="47"/>
    </location>
</feature>
<dbReference type="KEGG" id="tbl:TBLA_0D02380"/>
<dbReference type="InParanoid" id="I2H2Z0"/>
<dbReference type="Proteomes" id="UP000002866">
    <property type="component" value="Chromosome 4"/>
</dbReference>
<gene>
    <name evidence="2" type="primary">TBLA0D02380</name>
    <name evidence="2" type="ORF">TBLA_0D02380</name>
</gene>
<evidence type="ECO:0000313" key="3">
    <source>
        <dbReference type="Proteomes" id="UP000002866"/>
    </source>
</evidence>
<dbReference type="AlphaFoldDB" id="I2H2Z0"/>
<sequence length="401" mass="46473">MSSDTSTTNTSTTSVTTSATASASASTSTTASQDSKPHWNQPPSSIIPSSIPVDDVRKLLQLLTVSPFVTSDIWEKIKEIPNISPLIKEFNIDSDTSIAIASNHVKRLPVPTIKTGSTIRKDWSGINSHNQFNYDIDYKTLTKEEYIASRFNDDTLSKMKQQISYAMLCKNDQVSILWKYVFSSLLLQYKLDQNVFNQIPLHPTIIDKCEELIVKRYFLQAAYTKRELKYIYSRNIHEIFKKLLFPINPTHGLYEARTLYKNLEITTVPDIERQLLIINMLNEFSNEPKFSSRQQAVTIISLFKDTFPGRFAYLFEKWDQAYEHLTLKLVLSDIEPILEDPYYQELITKQKNKYKDRRKRKRRNKKLNKRESNNFNNNINIEDTICSQLGLSLSDTEHENL</sequence>
<reference evidence="2 3" key="1">
    <citation type="journal article" date="2011" name="Proc. Natl. Acad. Sci. U.S.A.">
        <title>Evolutionary erosion of yeast sex chromosomes by mating-type switching accidents.</title>
        <authorList>
            <person name="Gordon J.L."/>
            <person name="Armisen D."/>
            <person name="Proux-Wera E."/>
            <person name="Oheigeartaigh S.S."/>
            <person name="Byrne K.P."/>
            <person name="Wolfe K.H."/>
        </authorList>
    </citation>
    <scope>NUCLEOTIDE SEQUENCE [LARGE SCALE GENOMIC DNA]</scope>
    <source>
        <strain evidence="3">ATCC 34711 / CBS 6284 / DSM 70876 / NBRC 10599 / NRRL Y-10934 / UCD 77-7</strain>
    </source>
</reference>
<dbReference type="HOGENOM" id="CLU_687312_0_0_1"/>
<evidence type="ECO:0000256" key="1">
    <source>
        <dbReference type="SAM" id="MobiDB-lite"/>
    </source>
</evidence>
<feature type="compositionally biased region" description="Low complexity" evidence="1">
    <location>
        <begin position="1"/>
        <end position="32"/>
    </location>
</feature>
<dbReference type="eggNOG" id="ENOG502T20D">
    <property type="taxonomic scope" value="Eukaryota"/>
</dbReference>
<evidence type="ECO:0000313" key="2">
    <source>
        <dbReference type="EMBL" id="CCH60742.1"/>
    </source>
</evidence>
<keyword evidence="3" id="KW-1185">Reference proteome</keyword>
<dbReference type="RefSeq" id="XP_004180261.1">
    <property type="nucleotide sequence ID" value="XM_004180213.1"/>
</dbReference>
<proteinExistence type="predicted"/>
<name>I2H2Z0_HENB6</name>
<organism evidence="2 3">
    <name type="scientific">Henningerozyma blattae (strain ATCC 34711 / CBS 6284 / DSM 70876 / NBRC 10599 / NRRL Y-10934 / UCD 77-7)</name>
    <name type="common">Yeast</name>
    <name type="synonym">Tetrapisispora blattae</name>
    <dbReference type="NCBI Taxonomy" id="1071380"/>
    <lineage>
        <taxon>Eukaryota</taxon>
        <taxon>Fungi</taxon>
        <taxon>Dikarya</taxon>
        <taxon>Ascomycota</taxon>
        <taxon>Saccharomycotina</taxon>
        <taxon>Saccharomycetes</taxon>
        <taxon>Saccharomycetales</taxon>
        <taxon>Saccharomycetaceae</taxon>
        <taxon>Henningerozyma</taxon>
    </lineage>
</organism>
<dbReference type="EMBL" id="HE806319">
    <property type="protein sequence ID" value="CCH60742.1"/>
    <property type="molecule type" value="Genomic_DNA"/>
</dbReference>